<evidence type="ECO:0000256" key="4">
    <source>
        <dbReference type="ARBA" id="ARBA00022833"/>
    </source>
</evidence>
<sequence>MDLAWLAAAVFVLLWQSVECSRAVKEWTYAEAVGQSEWAEFFPDCGGFSQSPIDVDTSRTLYDPSLAPVQPLGYGQYGHEPFTLSNSGHTVEMPLPSWMGVAGLPWQYSAVQLHLHWGNGIGVATGSEHTIDGQSASAELHVVHYNSELYANISQAKTERNGLAVLGVLLEAGSETNQAYAHILNYLGRIRYAGQKVAIPAFDVQTLLPKDLSHYFRYNGSLTTPPCYQSVLWTIFSEKVKISHSQLLKLETVLYSSKSTEPEPRLMQDNYRVTQTLNHRLVLSSFFPVSVKIYTDGEISAIVIGSLCGCIGLAVIVWFVVKTIRSTSSWDVLPSVRPPPQSRTNDVAKNLKPDMALKTASDPEKKEEAAPQPEP</sequence>
<keyword evidence="8" id="KW-0812">Transmembrane</keyword>
<dbReference type="CTD" id="23632"/>
<proteinExistence type="inferred from homology"/>
<feature type="chain" id="PRO_5017268425" description="carbonic anhydrase" evidence="9">
    <location>
        <begin position="21"/>
        <end position="375"/>
    </location>
</feature>
<reference evidence="11" key="4">
    <citation type="submission" date="2025-09" db="UniProtKB">
        <authorList>
            <consortium name="Ensembl"/>
        </authorList>
    </citation>
    <scope>IDENTIFICATION</scope>
</reference>
<dbReference type="AlphaFoldDB" id="A0A3B1IXF2"/>
<keyword evidence="8" id="KW-0472">Membrane</keyword>
<feature type="region of interest" description="Disordered" evidence="7">
    <location>
        <begin position="332"/>
        <end position="375"/>
    </location>
</feature>
<keyword evidence="4" id="KW-0862">Zinc</keyword>
<dbReference type="STRING" id="7994.ENSAMXP00000034588"/>
<dbReference type="RefSeq" id="XP_022529825.1">
    <property type="nucleotide sequence ID" value="XM_022674104.2"/>
</dbReference>
<dbReference type="FunFam" id="3.10.200.10:FF:000003">
    <property type="entry name" value="Carbonic anhydrase 12"/>
    <property type="match status" value="1"/>
</dbReference>
<evidence type="ECO:0000256" key="5">
    <source>
        <dbReference type="ARBA" id="ARBA00023180"/>
    </source>
</evidence>
<evidence type="ECO:0000256" key="8">
    <source>
        <dbReference type="SAM" id="Phobius"/>
    </source>
</evidence>
<keyword evidence="8" id="KW-1133">Transmembrane helix</keyword>
<protein>
    <recommendedName>
        <fullName evidence="2">carbonic anhydrase</fullName>
        <ecNumber evidence="2">4.2.1.1</ecNumber>
    </recommendedName>
</protein>
<dbReference type="Pfam" id="PF00194">
    <property type="entry name" value="Carb_anhydrase"/>
    <property type="match status" value="1"/>
</dbReference>
<reference evidence="12" key="2">
    <citation type="journal article" date="2014" name="Nat. Commun.">
        <title>The cavefish genome reveals candidate genes for eye loss.</title>
        <authorList>
            <person name="McGaugh S.E."/>
            <person name="Gross J.B."/>
            <person name="Aken B."/>
            <person name="Blin M."/>
            <person name="Borowsky R."/>
            <person name="Chalopin D."/>
            <person name="Hinaux H."/>
            <person name="Jeffery W.R."/>
            <person name="Keene A."/>
            <person name="Ma L."/>
            <person name="Minx P."/>
            <person name="Murphy D."/>
            <person name="O'Quin K.E."/>
            <person name="Retaux S."/>
            <person name="Rohner N."/>
            <person name="Searle S.M."/>
            <person name="Stahl B.A."/>
            <person name="Tabin C."/>
            <person name="Volff J.N."/>
            <person name="Yoshizawa M."/>
            <person name="Warren W.C."/>
        </authorList>
    </citation>
    <scope>NUCLEOTIDE SEQUENCE [LARGE SCALE GENOMIC DNA]</scope>
    <source>
        <strain evidence="12">female</strain>
    </source>
</reference>
<dbReference type="GO" id="GO:0005886">
    <property type="term" value="C:plasma membrane"/>
    <property type="evidence" value="ECO:0007669"/>
    <property type="project" value="TreeGrafter"/>
</dbReference>
<evidence type="ECO:0000259" key="10">
    <source>
        <dbReference type="PROSITE" id="PS51144"/>
    </source>
</evidence>
<dbReference type="InterPro" id="IPR036398">
    <property type="entry name" value="CA_dom_sf"/>
</dbReference>
<dbReference type="GO" id="GO:0002088">
    <property type="term" value="P:lens development in camera-type eye"/>
    <property type="evidence" value="ECO:0007669"/>
    <property type="project" value="Ensembl"/>
</dbReference>
<feature type="transmembrane region" description="Helical" evidence="8">
    <location>
        <begin position="299"/>
        <end position="321"/>
    </location>
</feature>
<feature type="signal peptide" evidence="9">
    <location>
        <begin position="1"/>
        <end position="20"/>
    </location>
</feature>
<organism evidence="11 12">
    <name type="scientific">Astyanax mexicanus</name>
    <name type="common">Blind cave fish</name>
    <name type="synonym">Astyanax fasciatus mexicanus</name>
    <dbReference type="NCBI Taxonomy" id="7994"/>
    <lineage>
        <taxon>Eukaryota</taxon>
        <taxon>Metazoa</taxon>
        <taxon>Chordata</taxon>
        <taxon>Craniata</taxon>
        <taxon>Vertebrata</taxon>
        <taxon>Euteleostomi</taxon>
        <taxon>Actinopterygii</taxon>
        <taxon>Neopterygii</taxon>
        <taxon>Teleostei</taxon>
        <taxon>Ostariophysi</taxon>
        <taxon>Characiformes</taxon>
        <taxon>Characoidei</taxon>
        <taxon>Acestrorhamphidae</taxon>
        <taxon>Acestrorhamphinae</taxon>
        <taxon>Astyanax</taxon>
    </lineage>
</organism>
<keyword evidence="6" id="KW-0456">Lyase</keyword>
<reference evidence="12" key="1">
    <citation type="submission" date="2013-03" db="EMBL/GenBank/DDBJ databases">
        <authorList>
            <person name="Jeffery W."/>
            <person name="Warren W."/>
            <person name="Wilson R.K."/>
        </authorList>
    </citation>
    <scope>NUCLEOTIDE SEQUENCE</scope>
    <source>
        <strain evidence="12">female</strain>
    </source>
</reference>
<evidence type="ECO:0000313" key="12">
    <source>
        <dbReference type="Proteomes" id="UP000018467"/>
    </source>
</evidence>
<evidence type="ECO:0000256" key="9">
    <source>
        <dbReference type="SAM" id="SignalP"/>
    </source>
</evidence>
<dbReference type="InParanoid" id="A0A3B1IXF2"/>
<dbReference type="PANTHER" id="PTHR18952:SF84">
    <property type="entry name" value="CARBONIC ANHYDRASE 14"/>
    <property type="match status" value="1"/>
</dbReference>
<keyword evidence="3" id="KW-0479">Metal-binding</keyword>
<name>A0A3B1IXF2_ASTMX</name>
<dbReference type="GO" id="GO:0004089">
    <property type="term" value="F:carbonate dehydratase activity"/>
    <property type="evidence" value="ECO:0007669"/>
    <property type="project" value="UniProtKB-EC"/>
</dbReference>
<reference evidence="11" key="3">
    <citation type="submission" date="2025-08" db="UniProtKB">
        <authorList>
            <consortium name="Ensembl"/>
        </authorList>
    </citation>
    <scope>IDENTIFICATION</scope>
</reference>
<keyword evidence="9" id="KW-0732">Signal</keyword>
<comment type="similarity">
    <text evidence="1">Belongs to the alpha-carbonic anhydrase family.</text>
</comment>
<evidence type="ECO:0000256" key="2">
    <source>
        <dbReference type="ARBA" id="ARBA00012925"/>
    </source>
</evidence>
<dbReference type="KEGG" id="amex:103032615"/>
<evidence type="ECO:0000256" key="1">
    <source>
        <dbReference type="ARBA" id="ARBA00010718"/>
    </source>
</evidence>
<dbReference type="Ensembl" id="ENSAMXT00000036540.1">
    <property type="protein sequence ID" value="ENSAMXP00000034588.1"/>
    <property type="gene ID" value="ENSAMXG00000036060.1"/>
</dbReference>
<feature type="domain" description="Alpha-carbonic anhydrase" evidence="10">
    <location>
        <begin position="25"/>
        <end position="286"/>
    </location>
</feature>
<dbReference type="Bgee" id="ENSAMXG00000036060">
    <property type="expression patterns" value="Expressed in camera-type eye and 11 other cell types or tissues"/>
</dbReference>
<dbReference type="EC" id="4.2.1.1" evidence="2"/>
<dbReference type="Proteomes" id="UP000018467">
    <property type="component" value="Unassembled WGS sequence"/>
</dbReference>
<accession>A0A3B1IXF2</accession>
<dbReference type="GeneID" id="103032615"/>
<evidence type="ECO:0000256" key="7">
    <source>
        <dbReference type="SAM" id="MobiDB-lite"/>
    </source>
</evidence>
<dbReference type="InterPro" id="IPR023561">
    <property type="entry name" value="Carbonic_anhydrase_a-class"/>
</dbReference>
<dbReference type="InterPro" id="IPR001148">
    <property type="entry name" value="CA_dom"/>
</dbReference>
<dbReference type="SMART" id="SM01057">
    <property type="entry name" value="Carb_anhydrase"/>
    <property type="match status" value="1"/>
</dbReference>
<dbReference type="GeneTree" id="ENSGT00940000156893"/>
<dbReference type="SUPFAM" id="SSF51069">
    <property type="entry name" value="Carbonic anhydrase"/>
    <property type="match status" value="1"/>
</dbReference>
<dbReference type="PROSITE" id="PS51144">
    <property type="entry name" value="ALPHA_CA_2"/>
    <property type="match status" value="1"/>
</dbReference>
<dbReference type="GO" id="GO:0008270">
    <property type="term" value="F:zinc ion binding"/>
    <property type="evidence" value="ECO:0007669"/>
    <property type="project" value="InterPro"/>
</dbReference>
<keyword evidence="12" id="KW-1185">Reference proteome</keyword>
<dbReference type="PANTHER" id="PTHR18952">
    <property type="entry name" value="CARBONIC ANHYDRASE"/>
    <property type="match status" value="1"/>
</dbReference>
<evidence type="ECO:0000313" key="11">
    <source>
        <dbReference type="Ensembl" id="ENSAMXP00000034588.1"/>
    </source>
</evidence>
<dbReference type="Gene3D" id="3.10.200.10">
    <property type="entry name" value="Alpha carbonic anhydrase"/>
    <property type="match status" value="1"/>
</dbReference>
<keyword evidence="5" id="KW-0325">Glycoprotein</keyword>
<evidence type="ECO:0000256" key="6">
    <source>
        <dbReference type="ARBA" id="ARBA00023239"/>
    </source>
</evidence>
<dbReference type="FunCoup" id="A0A3B1IXF2">
    <property type="interactions" value="185"/>
</dbReference>
<evidence type="ECO:0000256" key="3">
    <source>
        <dbReference type="ARBA" id="ARBA00022723"/>
    </source>
</evidence>